<gene>
    <name evidence="1" type="ORF">LWI29_023639</name>
</gene>
<keyword evidence="2" id="KW-1185">Reference proteome</keyword>
<evidence type="ECO:0000313" key="2">
    <source>
        <dbReference type="Proteomes" id="UP001168877"/>
    </source>
</evidence>
<name>A0AA39T5N9_ACESA</name>
<protein>
    <submittedName>
        <fullName evidence="1">Uncharacterized protein</fullName>
    </submittedName>
</protein>
<proteinExistence type="predicted"/>
<evidence type="ECO:0000313" key="1">
    <source>
        <dbReference type="EMBL" id="KAK0601370.1"/>
    </source>
</evidence>
<sequence length="111" mass="12539">MPASLQWSPSFDTELEWLSARDTDSTNSNGALLGYNCYVYLSLTSFNFLHSLFSFSSRMDYDYSHIFLGLNLNRNYWNPITPGFVEVAALFGRSLASNFSSSRIGCSSDEF</sequence>
<reference evidence="1" key="2">
    <citation type="submission" date="2023-06" db="EMBL/GenBank/DDBJ databases">
        <authorList>
            <person name="Swenson N.G."/>
            <person name="Wegrzyn J.L."/>
            <person name="Mcevoy S.L."/>
        </authorList>
    </citation>
    <scope>NUCLEOTIDE SEQUENCE</scope>
    <source>
        <strain evidence="1">NS2018</strain>
        <tissue evidence="1">Leaf</tissue>
    </source>
</reference>
<organism evidence="1 2">
    <name type="scientific">Acer saccharum</name>
    <name type="common">Sugar maple</name>
    <dbReference type="NCBI Taxonomy" id="4024"/>
    <lineage>
        <taxon>Eukaryota</taxon>
        <taxon>Viridiplantae</taxon>
        <taxon>Streptophyta</taxon>
        <taxon>Embryophyta</taxon>
        <taxon>Tracheophyta</taxon>
        <taxon>Spermatophyta</taxon>
        <taxon>Magnoliopsida</taxon>
        <taxon>eudicotyledons</taxon>
        <taxon>Gunneridae</taxon>
        <taxon>Pentapetalae</taxon>
        <taxon>rosids</taxon>
        <taxon>malvids</taxon>
        <taxon>Sapindales</taxon>
        <taxon>Sapindaceae</taxon>
        <taxon>Hippocastanoideae</taxon>
        <taxon>Acereae</taxon>
        <taxon>Acer</taxon>
    </lineage>
</organism>
<dbReference type="AlphaFoldDB" id="A0AA39T5N9"/>
<dbReference type="Proteomes" id="UP001168877">
    <property type="component" value="Unassembled WGS sequence"/>
</dbReference>
<dbReference type="EMBL" id="JAUESC010000003">
    <property type="protein sequence ID" value="KAK0601370.1"/>
    <property type="molecule type" value="Genomic_DNA"/>
</dbReference>
<reference evidence="1" key="1">
    <citation type="journal article" date="2022" name="Plant J.">
        <title>Strategies of tolerance reflected in two North American maple genomes.</title>
        <authorList>
            <person name="McEvoy S.L."/>
            <person name="Sezen U.U."/>
            <person name="Trouern-Trend A."/>
            <person name="McMahon S.M."/>
            <person name="Schaberg P.G."/>
            <person name="Yang J."/>
            <person name="Wegrzyn J.L."/>
            <person name="Swenson N.G."/>
        </authorList>
    </citation>
    <scope>NUCLEOTIDE SEQUENCE</scope>
    <source>
        <strain evidence="1">NS2018</strain>
    </source>
</reference>
<comment type="caution">
    <text evidence="1">The sequence shown here is derived from an EMBL/GenBank/DDBJ whole genome shotgun (WGS) entry which is preliminary data.</text>
</comment>
<accession>A0AA39T5N9</accession>